<keyword evidence="4" id="KW-1185">Reference proteome</keyword>
<dbReference type="InterPro" id="IPR000873">
    <property type="entry name" value="AMP-dep_synth/lig_dom"/>
</dbReference>
<keyword evidence="3" id="KW-0436">Ligase</keyword>
<feature type="domain" description="AMP-dependent synthetase/ligase" evidence="2">
    <location>
        <begin position="77"/>
        <end position="234"/>
    </location>
</feature>
<feature type="region of interest" description="Disordered" evidence="1">
    <location>
        <begin position="401"/>
        <end position="420"/>
    </location>
</feature>
<dbReference type="OrthoDB" id="580775at2"/>
<protein>
    <submittedName>
        <fullName evidence="3">Phenylacetate--CoA ligase family protein</fullName>
    </submittedName>
</protein>
<name>A0A3B0CM38_9BACL</name>
<organism evidence="3 4">
    <name type="scientific">Paenibacillus ginsengarvi</name>
    <dbReference type="NCBI Taxonomy" id="400777"/>
    <lineage>
        <taxon>Bacteria</taxon>
        <taxon>Bacillati</taxon>
        <taxon>Bacillota</taxon>
        <taxon>Bacilli</taxon>
        <taxon>Bacillales</taxon>
        <taxon>Paenibacillaceae</taxon>
        <taxon>Paenibacillus</taxon>
    </lineage>
</organism>
<dbReference type="PANTHER" id="PTHR43845">
    <property type="entry name" value="BLR5969 PROTEIN"/>
    <property type="match status" value="1"/>
</dbReference>
<sequence length="420" mass="46470">MLSDRSERERKWSDLLTRLTKSPLYKQKLSDYDLSDIGLDRIPHLPLTTKADLRKAGAFGHLAAEMKQVAQYHESFGTTGEPSASWFTIDDLETGGRQMGACGARLTSEDFVLIRFPYAMSVPAFLMQHACRQAGAGVVPASGRNTVTPYPRVLELMKRLGVTVIAGLPREMELLAETARLLGMETRNDFTALRAICSAGELIGERRKEHIERLWGVPVFNLYGSTETANIAAMCEYGTMHIAEQDFIVEVLQEDGLGYAAPGERGLAAITTLTHQASPLLRYYNEDVISVEPVCCACGRAGSKLVHYGRLKDRCVFGEVVLDAKDIQDAVYSLAPAPDAWKAIQQENGFHFILESYRCAEWSEEGIQTKLSELLKVPVTVEIAPVGKLLNREELMQNNPSRKPIYIQKREGGTADAASN</sequence>
<evidence type="ECO:0000313" key="4">
    <source>
        <dbReference type="Proteomes" id="UP000282311"/>
    </source>
</evidence>
<evidence type="ECO:0000256" key="1">
    <source>
        <dbReference type="SAM" id="MobiDB-lite"/>
    </source>
</evidence>
<dbReference type="SUPFAM" id="SSF56801">
    <property type="entry name" value="Acetyl-CoA synthetase-like"/>
    <property type="match status" value="1"/>
</dbReference>
<comment type="caution">
    <text evidence="3">The sequence shown here is derived from an EMBL/GenBank/DDBJ whole genome shotgun (WGS) entry which is preliminary data.</text>
</comment>
<dbReference type="AlphaFoldDB" id="A0A3B0CM38"/>
<dbReference type="EMBL" id="RBAH01000005">
    <property type="protein sequence ID" value="RKN85309.1"/>
    <property type="molecule type" value="Genomic_DNA"/>
</dbReference>
<proteinExistence type="predicted"/>
<dbReference type="RefSeq" id="WP_120746961.1">
    <property type="nucleotide sequence ID" value="NZ_RBAH01000005.1"/>
</dbReference>
<accession>A0A3B0CM38</accession>
<dbReference type="Proteomes" id="UP000282311">
    <property type="component" value="Unassembled WGS sequence"/>
</dbReference>
<evidence type="ECO:0000259" key="2">
    <source>
        <dbReference type="Pfam" id="PF00501"/>
    </source>
</evidence>
<dbReference type="GO" id="GO:0016874">
    <property type="term" value="F:ligase activity"/>
    <property type="evidence" value="ECO:0007669"/>
    <property type="project" value="UniProtKB-KW"/>
</dbReference>
<evidence type="ECO:0000313" key="3">
    <source>
        <dbReference type="EMBL" id="RKN85309.1"/>
    </source>
</evidence>
<dbReference type="Pfam" id="PF00501">
    <property type="entry name" value="AMP-binding"/>
    <property type="match status" value="1"/>
</dbReference>
<dbReference type="InterPro" id="IPR042099">
    <property type="entry name" value="ANL_N_sf"/>
</dbReference>
<gene>
    <name evidence="3" type="ORF">D7M11_09495</name>
</gene>
<dbReference type="PANTHER" id="PTHR43845:SF1">
    <property type="entry name" value="BLR5969 PROTEIN"/>
    <property type="match status" value="1"/>
</dbReference>
<reference evidence="3 4" key="1">
    <citation type="journal article" date="2007" name="Int. J. Syst. Evol. Microbiol.">
        <title>Paenibacillus ginsengarvi sp. nov., isolated from soil from ginseng cultivation.</title>
        <authorList>
            <person name="Yoon M.H."/>
            <person name="Ten L.N."/>
            <person name="Im W.T."/>
        </authorList>
    </citation>
    <scope>NUCLEOTIDE SEQUENCE [LARGE SCALE GENOMIC DNA]</scope>
    <source>
        <strain evidence="3 4">KCTC 13059</strain>
    </source>
</reference>
<dbReference type="Gene3D" id="3.40.50.12780">
    <property type="entry name" value="N-terminal domain of ligase-like"/>
    <property type="match status" value="1"/>
</dbReference>